<name>A0A803QSL8_CANSA</name>
<protein>
    <submittedName>
        <fullName evidence="2">Uncharacterized protein</fullName>
    </submittedName>
</protein>
<organism evidence="2 3">
    <name type="scientific">Cannabis sativa</name>
    <name type="common">Hemp</name>
    <name type="synonym">Marijuana</name>
    <dbReference type="NCBI Taxonomy" id="3483"/>
    <lineage>
        <taxon>Eukaryota</taxon>
        <taxon>Viridiplantae</taxon>
        <taxon>Streptophyta</taxon>
        <taxon>Embryophyta</taxon>
        <taxon>Tracheophyta</taxon>
        <taxon>Spermatophyta</taxon>
        <taxon>Magnoliopsida</taxon>
        <taxon>eudicotyledons</taxon>
        <taxon>Gunneridae</taxon>
        <taxon>Pentapetalae</taxon>
        <taxon>rosids</taxon>
        <taxon>fabids</taxon>
        <taxon>Rosales</taxon>
        <taxon>Cannabaceae</taxon>
        <taxon>Cannabis</taxon>
    </lineage>
</organism>
<feature type="region of interest" description="Disordered" evidence="1">
    <location>
        <begin position="20"/>
        <end position="47"/>
    </location>
</feature>
<evidence type="ECO:0000313" key="3">
    <source>
        <dbReference type="Proteomes" id="UP000596661"/>
    </source>
</evidence>
<keyword evidence="3" id="KW-1185">Reference proteome</keyword>
<feature type="compositionally biased region" description="Basic residues" evidence="1">
    <location>
        <begin position="37"/>
        <end position="47"/>
    </location>
</feature>
<reference evidence="2" key="1">
    <citation type="submission" date="2021-03" db="UniProtKB">
        <authorList>
            <consortium name="EnsemblPlants"/>
        </authorList>
    </citation>
    <scope>IDENTIFICATION</scope>
</reference>
<dbReference type="EnsemblPlants" id="evm.model.ctgX68.1">
    <property type="protein sequence ID" value="cds.evm.model.ctgX68.1"/>
    <property type="gene ID" value="evm.TU.ctgX68.1"/>
</dbReference>
<evidence type="ECO:0000256" key="1">
    <source>
        <dbReference type="SAM" id="MobiDB-lite"/>
    </source>
</evidence>
<sequence length="140" mass="15656">MDSVEDLICSPSAPIKLVKKRSAPVEVSSEAQPEGLKKKKGANRKKTSLTNITIESRTVAPTDSTPTSTSASFLLTFKAQQKRLENINQFIRELRKSNDHCGLLAKQWSDAQSEITCQKKNVENLEKSEKALKIENEQLR</sequence>
<proteinExistence type="predicted"/>
<dbReference type="Proteomes" id="UP000596661">
    <property type="component" value="Unassembled WGS sequence"/>
</dbReference>
<dbReference type="AlphaFoldDB" id="A0A803QSL8"/>
<evidence type="ECO:0000313" key="2">
    <source>
        <dbReference type="EnsemblPlants" id="cds.evm.model.ctgX68.1"/>
    </source>
</evidence>
<dbReference type="Gramene" id="evm.model.ctgX68.1">
    <property type="protein sequence ID" value="cds.evm.model.ctgX68.1"/>
    <property type="gene ID" value="evm.TU.ctgX68.1"/>
</dbReference>
<accession>A0A803QSL8</accession>